<proteinExistence type="predicted"/>
<dbReference type="STRING" id="1229662.W3WUX5"/>
<protein>
    <recommendedName>
        <fullName evidence="5">BZIP domain-containing protein</fullName>
    </recommendedName>
</protein>
<feature type="region of interest" description="Disordered" evidence="2">
    <location>
        <begin position="80"/>
        <end position="124"/>
    </location>
</feature>
<dbReference type="eggNOG" id="ENOG502RPP3">
    <property type="taxonomic scope" value="Eukaryota"/>
</dbReference>
<dbReference type="HOGENOM" id="CLU_043982_0_0_1"/>
<feature type="compositionally biased region" description="Polar residues" evidence="2">
    <location>
        <begin position="99"/>
        <end position="113"/>
    </location>
</feature>
<name>W3WUX5_PESFW</name>
<dbReference type="EMBL" id="KI912116">
    <property type="protein sequence ID" value="ETS76942.1"/>
    <property type="molecule type" value="Genomic_DNA"/>
</dbReference>
<feature type="compositionally biased region" description="Basic and acidic residues" evidence="2">
    <location>
        <begin position="114"/>
        <end position="124"/>
    </location>
</feature>
<dbReference type="AlphaFoldDB" id="W3WUX5"/>
<evidence type="ECO:0000256" key="1">
    <source>
        <dbReference type="SAM" id="Coils"/>
    </source>
</evidence>
<dbReference type="OMA" id="WLDPLHY"/>
<feature type="coiled-coil region" evidence="1">
    <location>
        <begin position="22"/>
        <end position="49"/>
    </location>
</feature>
<keyword evidence="1" id="KW-0175">Coiled coil</keyword>
<evidence type="ECO:0000313" key="4">
    <source>
        <dbReference type="Proteomes" id="UP000030651"/>
    </source>
</evidence>
<evidence type="ECO:0000256" key="2">
    <source>
        <dbReference type="SAM" id="MobiDB-lite"/>
    </source>
</evidence>
<dbReference type="OrthoDB" id="4737775at2759"/>
<reference evidence="4" key="1">
    <citation type="journal article" date="2015" name="BMC Genomics">
        <title>Genomic and transcriptomic analysis of the endophytic fungus Pestalotiopsis fici reveals its lifestyle and high potential for synthesis of natural products.</title>
        <authorList>
            <person name="Wang X."/>
            <person name="Zhang X."/>
            <person name="Liu L."/>
            <person name="Xiang M."/>
            <person name="Wang W."/>
            <person name="Sun X."/>
            <person name="Che Y."/>
            <person name="Guo L."/>
            <person name="Liu G."/>
            <person name="Guo L."/>
            <person name="Wang C."/>
            <person name="Yin W.B."/>
            <person name="Stadler M."/>
            <person name="Zhang X."/>
            <person name="Liu X."/>
        </authorList>
    </citation>
    <scope>NUCLEOTIDE SEQUENCE [LARGE SCALE GENOMIC DNA]</scope>
    <source>
        <strain evidence="4">W106-1 / CGMCC3.15140</strain>
    </source>
</reference>
<feature type="region of interest" description="Disordered" evidence="2">
    <location>
        <begin position="1"/>
        <end position="21"/>
    </location>
</feature>
<dbReference type="RefSeq" id="XP_007837588.1">
    <property type="nucleotide sequence ID" value="XM_007839397.1"/>
</dbReference>
<accession>W3WUX5</accession>
<dbReference type="Proteomes" id="UP000030651">
    <property type="component" value="Unassembled WGS sequence"/>
</dbReference>
<sequence length="351" mass="39232">MDAEQELKRRRERGRSAQAAFRKRQALAVQEMQQENKRLREALESVVKIARHDDRRDLVSVIRQGAEAAGIDVEHLPAPGSEYVLQPNDNLGSCGARGQSETSASNVSLSSEPSRPEVDTSKEADLAVTRASQPAFKATRCMMWLNPMRYMRLDKPPEDIVPYIGDAANTLAGHLFWAVMEHARSDCHHEHHALSRQELSTSQNPCIQRMMRHSIAMQSISHGLIKAMVEARLEYRHLGYISAEYAGAADPDTVRSLRRSVAAEFGSRGQDESVWVDAIGVESRVRSLLGPDYFATLERAARSPESAKAHISLSWALDRLIGSFICFGDGPRWNVLEVDDIFSSWLSHVEC</sequence>
<dbReference type="KEGG" id="pfy:PFICI_10816"/>
<gene>
    <name evidence="3" type="ORF">PFICI_10816</name>
</gene>
<evidence type="ECO:0008006" key="5">
    <source>
        <dbReference type="Google" id="ProtNLM"/>
    </source>
</evidence>
<dbReference type="InParanoid" id="W3WUX5"/>
<keyword evidence="4" id="KW-1185">Reference proteome</keyword>
<dbReference type="GeneID" id="19275829"/>
<evidence type="ECO:0000313" key="3">
    <source>
        <dbReference type="EMBL" id="ETS76942.1"/>
    </source>
</evidence>
<organism evidence="3 4">
    <name type="scientific">Pestalotiopsis fici (strain W106-1 / CGMCC3.15140)</name>
    <dbReference type="NCBI Taxonomy" id="1229662"/>
    <lineage>
        <taxon>Eukaryota</taxon>
        <taxon>Fungi</taxon>
        <taxon>Dikarya</taxon>
        <taxon>Ascomycota</taxon>
        <taxon>Pezizomycotina</taxon>
        <taxon>Sordariomycetes</taxon>
        <taxon>Xylariomycetidae</taxon>
        <taxon>Amphisphaeriales</taxon>
        <taxon>Sporocadaceae</taxon>
        <taxon>Pestalotiopsis</taxon>
    </lineage>
</organism>